<accession>A0AAV7YAZ2</accession>
<organism evidence="2 3">
    <name type="scientific">Anaeramoeba flamelloides</name>
    <dbReference type="NCBI Taxonomy" id="1746091"/>
    <lineage>
        <taxon>Eukaryota</taxon>
        <taxon>Metamonada</taxon>
        <taxon>Anaeramoebidae</taxon>
        <taxon>Anaeramoeba</taxon>
    </lineage>
</organism>
<gene>
    <name evidence="2" type="ORF">M0812_27442</name>
</gene>
<feature type="region of interest" description="Disordered" evidence="1">
    <location>
        <begin position="1"/>
        <end position="33"/>
    </location>
</feature>
<evidence type="ECO:0000256" key="1">
    <source>
        <dbReference type="SAM" id="MobiDB-lite"/>
    </source>
</evidence>
<dbReference type="EMBL" id="JANTQA010000070">
    <property type="protein sequence ID" value="KAJ3425012.1"/>
    <property type="molecule type" value="Genomic_DNA"/>
</dbReference>
<evidence type="ECO:0000313" key="2">
    <source>
        <dbReference type="EMBL" id="KAJ3425012.1"/>
    </source>
</evidence>
<reference evidence="2" key="1">
    <citation type="submission" date="2022-08" db="EMBL/GenBank/DDBJ databases">
        <title>Novel sulphate-reducing endosymbionts in the free-living metamonad Anaeramoeba.</title>
        <authorList>
            <person name="Jerlstrom-Hultqvist J."/>
            <person name="Cepicka I."/>
            <person name="Gallot-Lavallee L."/>
            <person name="Salas-Leiva D."/>
            <person name="Curtis B.A."/>
            <person name="Zahonova K."/>
            <person name="Pipaliya S."/>
            <person name="Dacks J."/>
            <person name="Roger A.J."/>
        </authorList>
    </citation>
    <scope>NUCLEOTIDE SEQUENCE</scope>
    <source>
        <strain evidence="2">Busselton2</strain>
    </source>
</reference>
<protein>
    <submittedName>
        <fullName evidence="2">Uncharacterized protein</fullName>
    </submittedName>
</protein>
<evidence type="ECO:0000313" key="3">
    <source>
        <dbReference type="Proteomes" id="UP001146793"/>
    </source>
</evidence>
<name>A0AAV7YAZ2_9EUKA</name>
<sequence>MTTLEGFPFLKKHGHSNNSDHNKREGNTSFSKTNQTSDAFVKKSDQQKMCQPLAVNVDAKENKLMILAIQSTNLILSYQKNQISSDLSYTNDRKFEQQKPKPRISRKELKHFLNQRPKPSWKLRIETFYIYKPNYLVGWSYGLSEILSKDKMARVNQKIIISKDLIKLSADLTRKSKHQKDWVKAYKSSQRGIEECLKKLGYVRNDRYTRKNLTFIRNQLK</sequence>
<dbReference type="AlphaFoldDB" id="A0AAV7YAZ2"/>
<comment type="caution">
    <text evidence="2">The sequence shown here is derived from an EMBL/GenBank/DDBJ whole genome shotgun (WGS) entry which is preliminary data.</text>
</comment>
<proteinExistence type="predicted"/>
<dbReference type="Proteomes" id="UP001146793">
    <property type="component" value="Unassembled WGS sequence"/>
</dbReference>